<proteinExistence type="inferred from homology"/>
<dbReference type="SUPFAM" id="SSF55021">
    <property type="entry name" value="ACT-like"/>
    <property type="match status" value="1"/>
</dbReference>
<evidence type="ECO:0000256" key="4">
    <source>
        <dbReference type="NCBIfam" id="TIGR00655"/>
    </source>
</evidence>
<dbReference type="Proteomes" id="UP000010467">
    <property type="component" value="Chromosome"/>
</dbReference>
<keyword evidence="3" id="KW-0658">Purine biosynthesis</keyword>
<dbReference type="Pfam" id="PF00551">
    <property type="entry name" value="Formyl_trans_N"/>
    <property type="match status" value="1"/>
</dbReference>
<keyword evidence="2 3" id="KW-0378">Hydrolase</keyword>
<dbReference type="HOGENOM" id="CLU_038395_3_0_0"/>
<keyword evidence="1 3" id="KW-0554">One-carbon metabolism</keyword>
<dbReference type="NCBIfam" id="NF004684">
    <property type="entry name" value="PRK06027.1"/>
    <property type="match status" value="1"/>
</dbReference>
<dbReference type="PANTHER" id="PTHR42706">
    <property type="entry name" value="FORMYLTETRAHYDROFOLATE DEFORMYLASE"/>
    <property type="match status" value="1"/>
</dbReference>
<evidence type="ECO:0000256" key="3">
    <source>
        <dbReference type="HAMAP-Rule" id="MF_01927"/>
    </source>
</evidence>
<dbReference type="GO" id="GO:0006189">
    <property type="term" value="P:'de novo' IMP biosynthetic process"/>
    <property type="evidence" value="ECO:0007669"/>
    <property type="project" value="UniProtKB-UniRule"/>
</dbReference>
<evidence type="ECO:0000313" key="6">
    <source>
        <dbReference type="EMBL" id="AFZ68334.1"/>
    </source>
</evidence>
<dbReference type="HAMAP" id="MF_01927">
    <property type="entry name" value="PurU"/>
    <property type="match status" value="1"/>
</dbReference>
<feature type="active site" evidence="3">
    <location>
        <position position="235"/>
    </location>
</feature>
<dbReference type="Gene3D" id="3.40.50.170">
    <property type="entry name" value="Formyl transferase, N-terminal domain"/>
    <property type="match status" value="1"/>
</dbReference>
<dbReference type="InterPro" id="IPR036477">
    <property type="entry name" value="Formyl_transf_N_sf"/>
</dbReference>
<dbReference type="InterPro" id="IPR002912">
    <property type="entry name" value="ACT_dom"/>
</dbReference>
<dbReference type="PROSITE" id="PS51671">
    <property type="entry name" value="ACT"/>
    <property type="match status" value="1"/>
</dbReference>
<dbReference type="OrthoDB" id="9806170at2"/>
<dbReference type="PIRSF" id="PIRSF036480">
    <property type="entry name" value="FormyFH4_hydr"/>
    <property type="match status" value="1"/>
</dbReference>
<comment type="catalytic activity">
    <reaction evidence="3">
        <text>(6R)-10-formyltetrahydrofolate + H2O = (6S)-5,6,7,8-tetrahydrofolate + formate + H(+)</text>
        <dbReference type="Rhea" id="RHEA:19833"/>
        <dbReference type="ChEBI" id="CHEBI:15377"/>
        <dbReference type="ChEBI" id="CHEBI:15378"/>
        <dbReference type="ChEBI" id="CHEBI:15740"/>
        <dbReference type="ChEBI" id="CHEBI:57453"/>
        <dbReference type="ChEBI" id="CHEBI:195366"/>
        <dbReference type="EC" id="3.5.1.10"/>
    </reaction>
</comment>
<comment type="function">
    <text evidence="3">Catalyzes the hydrolysis of 10-formyltetrahydrofolate (formyl-FH4) to formate and tetrahydrofolate (FH4).</text>
</comment>
<comment type="pathway">
    <text evidence="3">Purine metabolism; IMP biosynthesis via de novo pathway; formate from 10-formyl-5,6,7,8-tetrahydrofolate: step 1/1.</text>
</comment>
<evidence type="ECO:0000313" key="7">
    <source>
        <dbReference type="Proteomes" id="UP000010467"/>
    </source>
</evidence>
<dbReference type="InterPro" id="IPR045865">
    <property type="entry name" value="ACT-like_dom_sf"/>
</dbReference>
<dbReference type="PATRIC" id="fig|937777.3.peg.2888"/>
<comment type="similarity">
    <text evidence="3">Belongs to the PurU family.</text>
</comment>
<dbReference type="PRINTS" id="PR01575">
    <property type="entry name" value="FFH4HYDRLASE"/>
</dbReference>
<dbReference type="UniPathway" id="UPA00074">
    <property type="reaction ID" value="UER00170"/>
</dbReference>
<dbReference type="SUPFAM" id="SSF53328">
    <property type="entry name" value="Formyltransferase"/>
    <property type="match status" value="1"/>
</dbReference>
<evidence type="ECO:0000256" key="2">
    <source>
        <dbReference type="ARBA" id="ARBA00022801"/>
    </source>
</evidence>
<accession>L0A4H8</accession>
<dbReference type="KEGG" id="dpd:Deipe_2871"/>
<dbReference type="eggNOG" id="COG0788">
    <property type="taxonomic scope" value="Bacteria"/>
</dbReference>
<name>L0A4H8_DEIPD</name>
<evidence type="ECO:0000256" key="1">
    <source>
        <dbReference type="ARBA" id="ARBA00022563"/>
    </source>
</evidence>
<dbReference type="InterPro" id="IPR044074">
    <property type="entry name" value="PurU_ACT"/>
</dbReference>
<dbReference type="GO" id="GO:0006730">
    <property type="term" value="P:one-carbon metabolic process"/>
    <property type="evidence" value="ECO:0007669"/>
    <property type="project" value="UniProtKB-KW"/>
</dbReference>
<dbReference type="AlphaFoldDB" id="L0A4H8"/>
<sequence length="290" mass="32468">MSDASSQPHTARLLIACPDKRGIVAAVSQFLFSHGANTLSSDQHSTDPENGRFFMRMEFHLDGLDLSRGQFERAFQDVVAAPFEMDWRLWYTAEPKRMAVLVSRYDHCLLDLLWRRRRGELQVEIPLIVSNHGDLRGDADAFGVPFEIIAVEKGKKDEAEAALLARLRGQCDFVVLARYMQILSGDFLREVGVPVINIHHSFLPAFVGANPYRSALTRGVKIIGATAHYVTEELDAGPIIEQDVARVSHRDDLGALVRIGRDIERTVLARAVKAHVEDRVLIDGNKTLVF</sequence>
<dbReference type="CDD" id="cd04875">
    <property type="entry name" value="ACT_F4HF-DF"/>
    <property type="match status" value="1"/>
</dbReference>
<protein>
    <recommendedName>
        <fullName evidence="3 4">Formyltetrahydrofolate deformylase</fullName>
        <ecNumber evidence="3 4">3.5.1.10</ecNumber>
    </recommendedName>
    <alternativeName>
        <fullName evidence="3">Formyl-FH(4) hydrolase</fullName>
    </alternativeName>
</protein>
<organism evidence="6 7">
    <name type="scientific">Deinococcus peraridilitoris (strain DSM 19664 / LMG 22246 / CIP 109416 / KR-200)</name>
    <dbReference type="NCBI Taxonomy" id="937777"/>
    <lineage>
        <taxon>Bacteria</taxon>
        <taxon>Thermotogati</taxon>
        <taxon>Deinococcota</taxon>
        <taxon>Deinococci</taxon>
        <taxon>Deinococcales</taxon>
        <taxon>Deinococcaceae</taxon>
        <taxon>Deinococcus</taxon>
    </lineage>
</organism>
<dbReference type="STRING" id="937777.Deipe_2871"/>
<keyword evidence="7" id="KW-1185">Reference proteome</keyword>
<dbReference type="InterPro" id="IPR002376">
    <property type="entry name" value="Formyl_transf_N"/>
</dbReference>
<dbReference type="GO" id="GO:0008864">
    <property type="term" value="F:formyltetrahydrofolate deformylase activity"/>
    <property type="evidence" value="ECO:0007669"/>
    <property type="project" value="UniProtKB-UniRule"/>
</dbReference>
<dbReference type="RefSeq" id="WP_015236636.1">
    <property type="nucleotide sequence ID" value="NC_019793.1"/>
</dbReference>
<dbReference type="InterPro" id="IPR004810">
    <property type="entry name" value="PurU"/>
</dbReference>
<dbReference type="NCBIfam" id="TIGR00655">
    <property type="entry name" value="PurU"/>
    <property type="match status" value="1"/>
</dbReference>
<dbReference type="Gene3D" id="3.30.70.260">
    <property type="match status" value="1"/>
</dbReference>
<dbReference type="EMBL" id="CP003382">
    <property type="protein sequence ID" value="AFZ68334.1"/>
    <property type="molecule type" value="Genomic_DNA"/>
</dbReference>
<evidence type="ECO:0000259" key="5">
    <source>
        <dbReference type="PROSITE" id="PS51671"/>
    </source>
</evidence>
<gene>
    <name evidence="3" type="primary">purU</name>
    <name evidence="6" type="ordered locus">Deipe_2871</name>
</gene>
<reference evidence="7" key="1">
    <citation type="submission" date="2012-03" db="EMBL/GenBank/DDBJ databases">
        <title>Complete sequence of chromosome of Deinococcus peraridilitoris DSM 19664.</title>
        <authorList>
            <person name="Lucas S."/>
            <person name="Copeland A."/>
            <person name="Lapidus A."/>
            <person name="Glavina del Rio T."/>
            <person name="Dalin E."/>
            <person name="Tice H."/>
            <person name="Bruce D."/>
            <person name="Goodwin L."/>
            <person name="Pitluck S."/>
            <person name="Peters L."/>
            <person name="Mikhailova N."/>
            <person name="Lu M."/>
            <person name="Kyrpides N."/>
            <person name="Mavromatis K."/>
            <person name="Ivanova N."/>
            <person name="Brettin T."/>
            <person name="Detter J.C."/>
            <person name="Han C."/>
            <person name="Larimer F."/>
            <person name="Land M."/>
            <person name="Hauser L."/>
            <person name="Markowitz V."/>
            <person name="Cheng J.-F."/>
            <person name="Hugenholtz P."/>
            <person name="Woyke T."/>
            <person name="Wu D."/>
            <person name="Pukall R."/>
            <person name="Steenblock K."/>
            <person name="Brambilla E."/>
            <person name="Klenk H.-P."/>
            <person name="Eisen J.A."/>
        </authorList>
    </citation>
    <scope>NUCLEOTIDE SEQUENCE [LARGE SCALE GENOMIC DNA]</scope>
    <source>
        <strain evidence="7">DSM 19664 / LMG 22246 / CIP 109416 / KR-200</strain>
    </source>
</reference>
<dbReference type="EC" id="3.5.1.10" evidence="3 4"/>
<feature type="domain" description="ACT" evidence="5">
    <location>
        <begin position="12"/>
        <end position="100"/>
    </location>
</feature>
<dbReference type="PANTHER" id="PTHR42706:SF1">
    <property type="entry name" value="FORMYLTETRAHYDROFOLATE DEFORMYLASE 2, MITOCHONDRIAL"/>
    <property type="match status" value="1"/>
</dbReference>